<feature type="region of interest" description="Disordered" evidence="1">
    <location>
        <begin position="1"/>
        <end position="37"/>
    </location>
</feature>
<dbReference type="InParanoid" id="K2RVI8"/>
<dbReference type="Proteomes" id="UP000007129">
    <property type="component" value="Unassembled WGS sequence"/>
</dbReference>
<evidence type="ECO:0000313" key="2">
    <source>
        <dbReference type="EMBL" id="EKG18813.1"/>
    </source>
</evidence>
<dbReference type="VEuPathDB" id="FungiDB:MPH_03829"/>
<protein>
    <submittedName>
        <fullName evidence="2">Uncharacterized protein</fullName>
    </submittedName>
</protein>
<proteinExistence type="predicted"/>
<evidence type="ECO:0000313" key="3">
    <source>
        <dbReference type="Proteomes" id="UP000007129"/>
    </source>
</evidence>
<name>K2RVI8_MACPH</name>
<accession>K2RVI8</accession>
<reference evidence="2 3" key="1">
    <citation type="journal article" date="2012" name="BMC Genomics">
        <title>Tools to kill: Genome of one of the most destructive plant pathogenic fungi Macrophomina phaseolina.</title>
        <authorList>
            <person name="Islam M.S."/>
            <person name="Haque M.S."/>
            <person name="Islam M.M."/>
            <person name="Emdad E.M."/>
            <person name="Halim A."/>
            <person name="Hossen Q.M.M."/>
            <person name="Hossain M.Z."/>
            <person name="Ahmed B."/>
            <person name="Rahim S."/>
            <person name="Rahman M.S."/>
            <person name="Alam M.M."/>
            <person name="Hou S."/>
            <person name="Wan X."/>
            <person name="Saito J.A."/>
            <person name="Alam M."/>
        </authorList>
    </citation>
    <scope>NUCLEOTIDE SEQUENCE [LARGE SCALE GENOMIC DNA]</scope>
    <source>
        <strain evidence="2 3">MS6</strain>
    </source>
</reference>
<organism evidence="2 3">
    <name type="scientific">Macrophomina phaseolina (strain MS6)</name>
    <name type="common">Charcoal rot fungus</name>
    <dbReference type="NCBI Taxonomy" id="1126212"/>
    <lineage>
        <taxon>Eukaryota</taxon>
        <taxon>Fungi</taxon>
        <taxon>Dikarya</taxon>
        <taxon>Ascomycota</taxon>
        <taxon>Pezizomycotina</taxon>
        <taxon>Dothideomycetes</taxon>
        <taxon>Dothideomycetes incertae sedis</taxon>
        <taxon>Botryosphaeriales</taxon>
        <taxon>Botryosphaeriaceae</taxon>
        <taxon>Macrophomina</taxon>
    </lineage>
</organism>
<dbReference type="HOGENOM" id="CLU_2121545_0_0_1"/>
<dbReference type="AlphaFoldDB" id="K2RVI8"/>
<sequence>MTTAKARVASGWEDRGSESACRPRSPRCRHQPPSQRQMCTPLRPAASHYQDPLFAHASPLPSNHSIEICLASRPLKIPLTATLSKSYFPVHFFFLRLPSVKRSGGETSGTNSAT</sequence>
<gene>
    <name evidence="2" type="ORF">MPH_03829</name>
</gene>
<comment type="caution">
    <text evidence="2">The sequence shown here is derived from an EMBL/GenBank/DDBJ whole genome shotgun (WGS) entry which is preliminary data.</text>
</comment>
<dbReference type="EMBL" id="AHHD01000170">
    <property type="protein sequence ID" value="EKG18813.1"/>
    <property type="molecule type" value="Genomic_DNA"/>
</dbReference>
<evidence type="ECO:0000256" key="1">
    <source>
        <dbReference type="SAM" id="MobiDB-lite"/>
    </source>
</evidence>